<evidence type="ECO:0000313" key="1">
    <source>
        <dbReference type="EMBL" id="KAK2719617.1"/>
    </source>
</evidence>
<dbReference type="EMBL" id="JAVRJZ010000008">
    <property type="protein sequence ID" value="KAK2719617.1"/>
    <property type="molecule type" value="Genomic_DNA"/>
</dbReference>
<gene>
    <name evidence="1" type="ORF">QYM36_005181</name>
</gene>
<dbReference type="AlphaFoldDB" id="A0AA88ID55"/>
<protein>
    <submittedName>
        <fullName evidence="1">Uncharacterized protein</fullName>
    </submittedName>
</protein>
<feature type="non-terminal residue" evidence="1">
    <location>
        <position position="1"/>
    </location>
</feature>
<dbReference type="Proteomes" id="UP001187531">
    <property type="component" value="Unassembled WGS sequence"/>
</dbReference>
<keyword evidence="2" id="KW-1185">Reference proteome</keyword>
<evidence type="ECO:0000313" key="2">
    <source>
        <dbReference type="Proteomes" id="UP001187531"/>
    </source>
</evidence>
<name>A0AA88ID55_ARTSF</name>
<organism evidence="1 2">
    <name type="scientific">Artemia franciscana</name>
    <name type="common">Brine shrimp</name>
    <name type="synonym">Artemia sanfranciscana</name>
    <dbReference type="NCBI Taxonomy" id="6661"/>
    <lineage>
        <taxon>Eukaryota</taxon>
        <taxon>Metazoa</taxon>
        <taxon>Ecdysozoa</taxon>
        <taxon>Arthropoda</taxon>
        <taxon>Crustacea</taxon>
        <taxon>Branchiopoda</taxon>
        <taxon>Anostraca</taxon>
        <taxon>Artemiidae</taxon>
        <taxon>Artemia</taxon>
    </lineage>
</organism>
<sequence length="77" mass="8710">MLVRRSSGKYGRRGGERGRQCHIRHLQCFNSSATISSIYINEEKKAESSHTKARILVLISNIGKHLNMPVDFLDALL</sequence>
<comment type="caution">
    <text evidence="1">The sequence shown here is derived from an EMBL/GenBank/DDBJ whole genome shotgun (WGS) entry which is preliminary data.</text>
</comment>
<reference evidence="1" key="1">
    <citation type="submission" date="2023-07" db="EMBL/GenBank/DDBJ databases">
        <title>Chromosome-level genome assembly of Artemia franciscana.</title>
        <authorList>
            <person name="Jo E."/>
        </authorList>
    </citation>
    <scope>NUCLEOTIDE SEQUENCE</scope>
    <source>
        <tissue evidence="1">Whole body</tissue>
    </source>
</reference>
<proteinExistence type="predicted"/>
<accession>A0AA88ID55</accession>